<proteinExistence type="predicted"/>
<sequence>VAPHQALGRPARRGPVARHPGPPRRGRPALAPPDAHDAEARRGDPLGQRLDLLGGGGLRAGA</sequence>
<feature type="compositionally biased region" description="Basic residues" evidence="1">
    <location>
        <begin position="10"/>
        <end position="27"/>
    </location>
</feature>
<evidence type="ECO:0000256" key="1">
    <source>
        <dbReference type="SAM" id="MobiDB-lite"/>
    </source>
</evidence>
<feature type="non-terminal residue" evidence="2">
    <location>
        <position position="1"/>
    </location>
</feature>
<evidence type="ECO:0000313" key="2">
    <source>
        <dbReference type="EMBL" id="CAA9326721.1"/>
    </source>
</evidence>
<feature type="region of interest" description="Disordered" evidence="1">
    <location>
        <begin position="1"/>
        <end position="62"/>
    </location>
</feature>
<dbReference type="AlphaFoldDB" id="A0A6J4L9V5"/>
<name>A0A6J4L9V5_9BACT</name>
<reference evidence="2" key="1">
    <citation type="submission" date="2020-02" db="EMBL/GenBank/DDBJ databases">
        <authorList>
            <person name="Meier V. D."/>
        </authorList>
    </citation>
    <scope>NUCLEOTIDE SEQUENCE</scope>
    <source>
        <strain evidence="2">AVDCRST_MAG40</strain>
    </source>
</reference>
<feature type="non-terminal residue" evidence="2">
    <location>
        <position position="62"/>
    </location>
</feature>
<feature type="compositionally biased region" description="Basic and acidic residues" evidence="1">
    <location>
        <begin position="34"/>
        <end position="44"/>
    </location>
</feature>
<organism evidence="2">
    <name type="scientific">uncultured Gemmatimonadaceae bacterium</name>
    <dbReference type="NCBI Taxonomy" id="246130"/>
    <lineage>
        <taxon>Bacteria</taxon>
        <taxon>Pseudomonadati</taxon>
        <taxon>Gemmatimonadota</taxon>
        <taxon>Gemmatimonadia</taxon>
        <taxon>Gemmatimonadales</taxon>
        <taxon>Gemmatimonadaceae</taxon>
        <taxon>environmental samples</taxon>
    </lineage>
</organism>
<feature type="compositionally biased region" description="Gly residues" evidence="1">
    <location>
        <begin position="53"/>
        <end position="62"/>
    </location>
</feature>
<accession>A0A6J4L9V5</accession>
<gene>
    <name evidence="2" type="ORF">AVDCRST_MAG40-1727</name>
</gene>
<dbReference type="EMBL" id="CADCTX010000538">
    <property type="protein sequence ID" value="CAA9326721.1"/>
    <property type="molecule type" value="Genomic_DNA"/>
</dbReference>
<protein>
    <submittedName>
        <fullName evidence="2">Uncharacterized protein</fullName>
    </submittedName>
</protein>